<dbReference type="EMBL" id="BPQB01000064">
    <property type="protein sequence ID" value="GJE96797.1"/>
    <property type="molecule type" value="Genomic_DNA"/>
</dbReference>
<accession>A0A9P3GKB0</accession>
<evidence type="ECO:0000313" key="2">
    <source>
        <dbReference type="Proteomes" id="UP000703269"/>
    </source>
</evidence>
<keyword evidence="2" id="KW-1185">Reference proteome</keyword>
<protein>
    <submittedName>
        <fullName evidence="1">Uncharacterized protein</fullName>
    </submittedName>
</protein>
<organism evidence="1 2">
    <name type="scientific">Phanerochaete sordida</name>
    <dbReference type="NCBI Taxonomy" id="48140"/>
    <lineage>
        <taxon>Eukaryota</taxon>
        <taxon>Fungi</taxon>
        <taxon>Dikarya</taxon>
        <taxon>Basidiomycota</taxon>
        <taxon>Agaricomycotina</taxon>
        <taxon>Agaricomycetes</taxon>
        <taxon>Polyporales</taxon>
        <taxon>Phanerochaetaceae</taxon>
        <taxon>Phanerochaete</taxon>
    </lineage>
</organism>
<sequence>MNTPPAYRLRCRCPEVHPSPDCDQWTPVSGSNEMSLSCAQQTGPKVFREMAGTSMVRLRQTIARQFSPAGHGLPAAARSQSSAVTLVKAVTDQLLSK</sequence>
<gene>
    <name evidence="1" type="ORF">PsYK624_130030</name>
</gene>
<comment type="caution">
    <text evidence="1">The sequence shown here is derived from an EMBL/GenBank/DDBJ whole genome shotgun (WGS) entry which is preliminary data.</text>
</comment>
<evidence type="ECO:0000313" key="1">
    <source>
        <dbReference type="EMBL" id="GJE96797.1"/>
    </source>
</evidence>
<reference evidence="1 2" key="1">
    <citation type="submission" date="2021-08" db="EMBL/GenBank/DDBJ databases">
        <title>Draft Genome Sequence of Phanerochaete sordida strain YK-624.</title>
        <authorList>
            <person name="Mori T."/>
            <person name="Dohra H."/>
            <person name="Suzuki T."/>
            <person name="Kawagishi H."/>
            <person name="Hirai H."/>
        </authorList>
    </citation>
    <scope>NUCLEOTIDE SEQUENCE [LARGE SCALE GENOMIC DNA]</scope>
    <source>
        <strain evidence="1 2">YK-624</strain>
    </source>
</reference>
<dbReference type="AlphaFoldDB" id="A0A9P3GKB0"/>
<proteinExistence type="predicted"/>
<dbReference type="Proteomes" id="UP000703269">
    <property type="component" value="Unassembled WGS sequence"/>
</dbReference>
<name>A0A9P3GKB0_9APHY</name>